<sequence>MRTRRLTIAVAALALGLTACTPPPAPAPAESSAAPGHSSPRAAMVAMVALAKDRHYTASYLWRSGGRERTLTVLLAADGTWRVDVPGGALGGGADVSILWTAQGFFQCVLSGGPQQCVRIAAATGTVPDGADPRVQHLFTDWLDVLLDRNAPLSIDTDDKPKDARGACFSVESNAVVLPAPISTGLYCFAEDGTLTAANVYFGTIRIVGDPLPAAPTATLPAEVSEGAPLGTKTPPKPKPSPSPSPSAKPGPSRSAAAR</sequence>
<name>A0A9W6SNU8_9ACTN</name>
<feature type="region of interest" description="Disordered" evidence="1">
    <location>
        <begin position="216"/>
        <end position="259"/>
    </location>
</feature>
<feature type="signal peptide" evidence="2">
    <location>
        <begin position="1"/>
        <end position="27"/>
    </location>
</feature>
<dbReference type="PROSITE" id="PS51257">
    <property type="entry name" value="PROKAR_LIPOPROTEIN"/>
    <property type="match status" value="1"/>
</dbReference>
<accession>A0A9W6SNU8</accession>
<gene>
    <name evidence="3" type="ORF">Afil01_51160</name>
</gene>
<proteinExistence type="predicted"/>
<comment type="caution">
    <text evidence="3">The sequence shown here is derived from an EMBL/GenBank/DDBJ whole genome shotgun (WGS) entry which is preliminary data.</text>
</comment>
<keyword evidence="2" id="KW-0732">Signal</keyword>
<evidence type="ECO:0000256" key="2">
    <source>
        <dbReference type="SAM" id="SignalP"/>
    </source>
</evidence>
<reference evidence="3" key="1">
    <citation type="submission" date="2023-03" db="EMBL/GenBank/DDBJ databases">
        <title>Actinorhabdospora filicis NBRC 111898.</title>
        <authorList>
            <person name="Ichikawa N."/>
            <person name="Sato H."/>
            <person name="Tonouchi N."/>
        </authorList>
    </citation>
    <scope>NUCLEOTIDE SEQUENCE</scope>
    <source>
        <strain evidence="3">NBRC 111898</strain>
    </source>
</reference>
<evidence type="ECO:0008006" key="5">
    <source>
        <dbReference type="Google" id="ProtNLM"/>
    </source>
</evidence>
<keyword evidence="4" id="KW-1185">Reference proteome</keyword>
<feature type="compositionally biased region" description="Pro residues" evidence="1">
    <location>
        <begin position="235"/>
        <end position="249"/>
    </location>
</feature>
<dbReference type="EMBL" id="BSTX01000004">
    <property type="protein sequence ID" value="GLZ80309.1"/>
    <property type="molecule type" value="Genomic_DNA"/>
</dbReference>
<feature type="compositionally biased region" description="Low complexity" evidence="1">
    <location>
        <begin position="250"/>
        <end position="259"/>
    </location>
</feature>
<dbReference type="Proteomes" id="UP001165079">
    <property type="component" value="Unassembled WGS sequence"/>
</dbReference>
<organism evidence="3 4">
    <name type="scientific">Actinorhabdospora filicis</name>
    <dbReference type="NCBI Taxonomy" id="1785913"/>
    <lineage>
        <taxon>Bacteria</taxon>
        <taxon>Bacillati</taxon>
        <taxon>Actinomycetota</taxon>
        <taxon>Actinomycetes</taxon>
        <taxon>Micromonosporales</taxon>
        <taxon>Micromonosporaceae</taxon>
        <taxon>Actinorhabdospora</taxon>
    </lineage>
</organism>
<protein>
    <recommendedName>
        <fullName evidence="5">Lipoprotein</fullName>
    </recommendedName>
</protein>
<evidence type="ECO:0000313" key="3">
    <source>
        <dbReference type="EMBL" id="GLZ80309.1"/>
    </source>
</evidence>
<evidence type="ECO:0000256" key="1">
    <source>
        <dbReference type="SAM" id="MobiDB-lite"/>
    </source>
</evidence>
<dbReference type="RefSeq" id="WP_285665462.1">
    <property type="nucleotide sequence ID" value="NZ_BSTX01000004.1"/>
</dbReference>
<evidence type="ECO:0000313" key="4">
    <source>
        <dbReference type="Proteomes" id="UP001165079"/>
    </source>
</evidence>
<feature type="chain" id="PRO_5040850444" description="Lipoprotein" evidence="2">
    <location>
        <begin position="28"/>
        <end position="259"/>
    </location>
</feature>
<dbReference type="AlphaFoldDB" id="A0A9W6SNU8"/>